<dbReference type="EMBL" id="GBRH01188004">
    <property type="protein sequence ID" value="JAE09892.1"/>
    <property type="molecule type" value="Transcribed_RNA"/>
</dbReference>
<reference evidence="1" key="1">
    <citation type="submission" date="2014-09" db="EMBL/GenBank/DDBJ databases">
        <authorList>
            <person name="Magalhaes I.L.F."/>
            <person name="Oliveira U."/>
            <person name="Santos F.R."/>
            <person name="Vidigal T.H.D.A."/>
            <person name="Brescovit A.D."/>
            <person name="Santos A.J."/>
        </authorList>
    </citation>
    <scope>NUCLEOTIDE SEQUENCE</scope>
    <source>
        <tissue evidence="1">Shoot tissue taken approximately 20 cm above the soil surface</tissue>
    </source>
</reference>
<proteinExistence type="predicted"/>
<reference evidence="1" key="2">
    <citation type="journal article" date="2015" name="Data Brief">
        <title>Shoot transcriptome of the giant reed, Arundo donax.</title>
        <authorList>
            <person name="Barrero R.A."/>
            <person name="Guerrero F.D."/>
            <person name="Moolhuijzen P."/>
            <person name="Goolsby J.A."/>
            <person name="Tidwell J."/>
            <person name="Bellgard S.E."/>
            <person name="Bellgard M.I."/>
        </authorList>
    </citation>
    <scope>NUCLEOTIDE SEQUENCE</scope>
    <source>
        <tissue evidence="1">Shoot tissue taken approximately 20 cm above the soil surface</tissue>
    </source>
</reference>
<accession>A0A0A9FC08</accession>
<dbReference type="AlphaFoldDB" id="A0A0A9FC08"/>
<sequence length="26" mass="3005">MCTTSMISFHFFHQNIRISPPVIPSI</sequence>
<protein>
    <submittedName>
        <fullName evidence="1">Uncharacterized protein</fullName>
    </submittedName>
</protein>
<organism evidence="1">
    <name type="scientific">Arundo donax</name>
    <name type="common">Giant reed</name>
    <name type="synonym">Donax arundinaceus</name>
    <dbReference type="NCBI Taxonomy" id="35708"/>
    <lineage>
        <taxon>Eukaryota</taxon>
        <taxon>Viridiplantae</taxon>
        <taxon>Streptophyta</taxon>
        <taxon>Embryophyta</taxon>
        <taxon>Tracheophyta</taxon>
        <taxon>Spermatophyta</taxon>
        <taxon>Magnoliopsida</taxon>
        <taxon>Liliopsida</taxon>
        <taxon>Poales</taxon>
        <taxon>Poaceae</taxon>
        <taxon>PACMAD clade</taxon>
        <taxon>Arundinoideae</taxon>
        <taxon>Arundineae</taxon>
        <taxon>Arundo</taxon>
    </lineage>
</organism>
<name>A0A0A9FC08_ARUDO</name>
<evidence type="ECO:0000313" key="1">
    <source>
        <dbReference type="EMBL" id="JAE09892.1"/>
    </source>
</evidence>